<evidence type="ECO:0000256" key="4">
    <source>
        <dbReference type="ARBA" id="ARBA00022643"/>
    </source>
</evidence>
<dbReference type="GO" id="GO:1990663">
    <property type="term" value="F:dihydroorotate dehydrogenase (fumarate) activity"/>
    <property type="evidence" value="ECO:0007669"/>
    <property type="project" value="UniProtKB-EC"/>
</dbReference>
<keyword evidence="3" id="KW-0285">Flavoprotein</keyword>
<dbReference type="SUPFAM" id="SSF51395">
    <property type="entry name" value="FMN-linked oxidoreductases"/>
    <property type="match status" value="1"/>
</dbReference>
<evidence type="ECO:0000256" key="1">
    <source>
        <dbReference type="ARBA" id="ARBA00001917"/>
    </source>
</evidence>
<dbReference type="EMBL" id="LKCM01000058">
    <property type="protein sequence ID" value="KPQ44757.1"/>
    <property type="molecule type" value="Genomic_DNA"/>
</dbReference>
<keyword evidence="5 7" id="KW-0560">Oxidoreductase</keyword>
<accession>A0A0P7ZIA7</accession>
<dbReference type="InterPro" id="IPR005720">
    <property type="entry name" value="Dihydroorotate_DH_cat"/>
</dbReference>
<comment type="caution">
    <text evidence="7">The sequence shown here is derived from an EMBL/GenBank/DDBJ whole genome shotgun (WGS) entry which is preliminary data.</text>
</comment>
<dbReference type="Gene3D" id="3.20.20.70">
    <property type="entry name" value="Aldolase class I"/>
    <property type="match status" value="1"/>
</dbReference>
<dbReference type="PANTHER" id="PTHR48109">
    <property type="entry name" value="DIHYDROOROTATE DEHYDROGENASE (QUINONE), MITOCHONDRIAL-RELATED"/>
    <property type="match status" value="1"/>
</dbReference>
<dbReference type="GO" id="GO:0006207">
    <property type="term" value="P:'de novo' pyrimidine nucleobase biosynthetic process"/>
    <property type="evidence" value="ECO:0007669"/>
    <property type="project" value="TreeGrafter"/>
</dbReference>
<evidence type="ECO:0000256" key="3">
    <source>
        <dbReference type="ARBA" id="ARBA00022630"/>
    </source>
</evidence>
<proteinExistence type="predicted"/>
<organism evidence="7 8">
    <name type="scientific">Candidatus Methanoperedens nitratireducens</name>
    <dbReference type="NCBI Taxonomy" id="1392998"/>
    <lineage>
        <taxon>Archaea</taxon>
        <taxon>Methanobacteriati</taxon>
        <taxon>Methanobacteriota</taxon>
        <taxon>Stenosarchaea group</taxon>
        <taxon>Methanomicrobia</taxon>
        <taxon>Methanosarcinales</taxon>
        <taxon>ANME-2 cluster</taxon>
        <taxon>Candidatus Methanoperedentaceae</taxon>
        <taxon>Candidatus Methanoperedens</taxon>
    </lineage>
</organism>
<evidence type="ECO:0000313" key="8">
    <source>
        <dbReference type="Proteomes" id="UP000050360"/>
    </source>
</evidence>
<dbReference type="AlphaFoldDB" id="A0A0P7ZIA7"/>
<keyword evidence="4" id="KW-0288">FMN</keyword>
<name>A0A0P7ZIA7_9EURY</name>
<feature type="domain" description="Dihydroorotate dehydrogenase catalytic" evidence="6">
    <location>
        <begin position="67"/>
        <end position="373"/>
    </location>
</feature>
<dbReference type="EC" id="1.3.98.1" evidence="7"/>
<protein>
    <submittedName>
        <fullName evidence="7">Dihydroorotate dehydrogenase 1B</fullName>
        <ecNumber evidence="7">1.3.98.1</ecNumber>
    </submittedName>
</protein>
<dbReference type="InterPro" id="IPR013785">
    <property type="entry name" value="Aldolase_TIM"/>
</dbReference>
<dbReference type="Proteomes" id="UP000050360">
    <property type="component" value="Unassembled WGS sequence"/>
</dbReference>
<dbReference type="Pfam" id="PF01180">
    <property type="entry name" value="DHO_dh"/>
    <property type="match status" value="1"/>
</dbReference>
<gene>
    <name evidence="7" type="primary">pyrD</name>
    <name evidence="7" type="ORF">MPEBLZ_00643</name>
</gene>
<comment type="cofactor">
    <cofactor evidence="1">
        <name>FMN</name>
        <dbReference type="ChEBI" id="CHEBI:58210"/>
    </cofactor>
</comment>
<dbReference type="GO" id="GO:0009220">
    <property type="term" value="P:pyrimidine ribonucleotide biosynthetic process"/>
    <property type="evidence" value="ECO:0007669"/>
    <property type="project" value="TreeGrafter"/>
</dbReference>
<reference evidence="7 8" key="1">
    <citation type="submission" date="2015-09" db="EMBL/GenBank/DDBJ databases">
        <title>A metagenomics-based metabolic model of nitrate-dependent anaerobic oxidation of methane by Methanoperedens-like archaea.</title>
        <authorList>
            <person name="Arshad A."/>
            <person name="Speth D.R."/>
            <person name="De Graaf R.M."/>
            <person name="Op Den Camp H.J."/>
            <person name="Jetten M.S."/>
            <person name="Welte C.U."/>
        </authorList>
    </citation>
    <scope>NUCLEOTIDE SEQUENCE [LARGE SCALE GENOMIC DNA]</scope>
</reference>
<evidence type="ECO:0000256" key="2">
    <source>
        <dbReference type="ARBA" id="ARBA00004725"/>
    </source>
</evidence>
<dbReference type="GO" id="GO:0005737">
    <property type="term" value="C:cytoplasm"/>
    <property type="evidence" value="ECO:0007669"/>
    <property type="project" value="InterPro"/>
</dbReference>
<comment type="pathway">
    <text evidence="2">Pyrimidine metabolism; UMP biosynthesis via de novo pathway.</text>
</comment>
<evidence type="ECO:0000259" key="6">
    <source>
        <dbReference type="Pfam" id="PF01180"/>
    </source>
</evidence>
<sequence length="382" mass="42965">MCSPSDLRLTVSKINYSFVRSVLSGINNYSRKIVRQPEDYETVVRLGEILIRYMPDKFLNYDIPEGLKTEFLDMIFRSPLILAAFKGDYKVINQWVKLGLGGAITKTIMPDKQLGNKRPRHIIFKDEDGHENHVNSYGLPSKGVYDEMILLENSGLLESDIPLGLSIGGQNVDEYLYVLQKLLDSTKIRLAKQKKRIFIQPNIGCPNVETGQNMCRFPLEFRKLIDNIRDIDSDVPLLIKTPPYPFGTGNEESDKKILEVAEICASHEKVGMTLANTIPVDEFNFDNNIAKACSKISIRKGGLSGKKCKPRALELIQKIRNKYDHLPISMCGGVETAEDVLMGSAAGANLFEMATAVGQNMYVIPEINRKLAEYFNRHIASD</sequence>
<evidence type="ECO:0000256" key="5">
    <source>
        <dbReference type="ARBA" id="ARBA00023002"/>
    </source>
</evidence>
<evidence type="ECO:0000313" key="7">
    <source>
        <dbReference type="EMBL" id="KPQ44757.1"/>
    </source>
</evidence>
<dbReference type="PANTHER" id="PTHR48109:SF4">
    <property type="entry name" value="DIHYDROOROTATE DEHYDROGENASE (QUINONE), MITOCHONDRIAL"/>
    <property type="match status" value="1"/>
</dbReference>
<dbReference type="InterPro" id="IPR050074">
    <property type="entry name" value="DHO_dehydrogenase"/>
</dbReference>